<proteinExistence type="predicted"/>
<gene>
    <name evidence="1" type="ORF">RM550_04725</name>
</gene>
<name>A0ABU2T350_9ACTN</name>
<sequence length="85" mass="9546">MDFVEGEWNVASPKVHDTAVERANEALQTYTLSAEGWRSSPGETLQQILADLLHWCDDTQRDFDAALERARCRYSAESGRGGEDD</sequence>
<dbReference type="EMBL" id="JAVRFE010000004">
    <property type="protein sequence ID" value="MDT0455044.1"/>
    <property type="molecule type" value="Genomic_DNA"/>
</dbReference>
<reference evidence="1" key="1">
    <citation type="submission" date="2024-05" db="EMBL/GenBank/DDBJ databases">
        <title>30 novel species of actinomycetes from the DSMZ collection.</title>
        <authorList>
            <person name="Nouioui I."/>
        </authorList>
    </citation>
    <scope>NUCLEOTIDE SEQUENCE</scope>
    <source>
        <strain evidence="1">DSM 41527</strain>
    </source>
</reference>
<dbReference type="RefSeq" id="WP_311622458.1">
    <property type="nucleotide sequence ID" value="NZ_JAVRFE010000004.1"/>
</dbReference>
<accession>A0ABU2T350</accession>
<evidence type="ECO:0000313" key="1">
    <source>
        <dbReference type="EMBL" id="MDT0455044.1"/>
    </source>
</evidence>
<protein>
    <submittedName>
        <fullName evidence="1">Uncharacterized protein</fullName>
    </submittedName>
</protein>
<organism evidence="1 2">
    <name type="scientific">Streptomyces mooreae</name>
    <dbReference type="NCBI Taxonomy" id="3075523"/>
    <lineage>
        <taxon>Bacteria</taxon>
        <taxon>Bacillati</taxon>
        <taxon>Actinomycetota</taxon>
        <taxon>Actinomycetes</taxon>
        <taxon>Kitasatosporales</taxon>
        <taxon>Streptomycetaceae</taxon>
        <taxon>Streptomyces</taxon>
    </lineage>
</organism>
<keyword evidence="2" id="KW-1185">Reference proteome</keyword>
<dbReference type="Proteomes" id="UP001180551">
    <property type="component" value="Unassembled WGS sequence"/>
</dbReference>
<evidence type="ECO:0000313" key="2">
    <source>
        <dbReference type="Proteomes" id="UP001180551"/>
    </source>
</evidence>
<comment type="caution">
    <text evidence="1">The sequence shown here is derived from an EMBL/GenBank/DDBJ whole genome shotgun (WGS) entry which is preliminary data.</text>
</comment>